<reference evidence="2" key="2">
    <citation type="journal article" date="2007" name="Science">
        <title>Draft genome sequence of the sexually transmitted pathogen Trichomonas vaginalis.</title>
        <authorList>
            <person name="Carlton J.M."/>
            <person name="Hirt R.P."/>
            <person name="Silva J.C."/>
            <person name="Delcher A.L."/>
            <person name="Schatz M."/>
            <person name="Zhao Q."/>
            <person name="Wortman J.R."/>
            <person name="Bidwell S.L."/>
            <person name="Alsmark U.C.M."/>
            <person name="Besteiro S."/>
            <person name="Sicheritz-Ponten T."/>
            <person name="Noel C.J."/>
            <person name="Dacks J.B."/>
            <person name="Foster P.G."/>
            <person name="Simillion C."/>
            <person name="Van de Peer Y."/>
            <person name="Miranda-Saavedra D."/>
            <person name="Barton G.J."/>
            <person name="Westrop G.D."/>
            <person name="Mueller S."/>
            <person name="Dessi D."/>
            <person name="Fiori P.L."/>
            <person name="Ren Q."/>
            <person name="Paulsen I."/>
            <person name="Zhang H."/>
            <person name="Bastida-Corcuera F.D."/>
            <person name="Simoes-Barbosa A."/>
            <person name="Brown M.T."/>
            <person name="Hayes R.D."/>
            <person name="Mukherjee M."/>
            <person name="Okumura C.Y."/>
            <person name="Schneider R."/>
            <person name="Smith A.J."/>
            <person name="Vanacova S."/>
            <person name="Villalvazo M."/>
            <person name="Haas B.J."/>
            <person name="Pertea M."/>
            <person name="Feldblyum T.V."/>
            <person name="Utterback T.R."/>
            <person name="Shu C.L."/>
            <person name="Osoegawa K."/>
            <person name="de Jong P.J."/>
            <person name="Hrdy I."/>
            <person name="Horvathova L."/>
            <person name="Zubacova Z."/>
            <person name="Dolezal P."/>
            <person name="Malik S.B."/>
            <person name="Logsdon J.M. Jr."/>
            <person name="Henze K."/>
            <person name="Gupta A."/>
            <person name="Wang C.C."/>
            <person name="Dunne R.L."/>
            <person name="Upcroft J.A."/>
            <person name="Upcroft P."/>
            <person name="White O."/>
            <person name="Salzberg S.L."/>
            <person name="Tang P."/>
            <person name="Chiu C.-H."/>
            <person name="Lee Y.-S."/>
            <person name="Embley T.M."/>
            <person name="Coombs G.H."/>
            <person name="Mottram J.C."/>
            <person name="Tachezy J."/>
            <person name="Fraser-Liggett C.M."/>
            <person name="Johnson P.J."/>
        </authorList>
    </citation>
    <scope>NUCLEOTIDE SEQUENCE [LARGE SCALE GENOMIC DNA]</scope>
    <source>
        <strain evidence="2">G3</strain>
    </source>
</reference>
<keyword evidence="1" id="KW-1133">Transmembrane helix</keyword>
<dbReference type="EMBL" id="DS113256">
    <property type="protein sequence ID" value="EAY15462.1"/>
    <property type="molecule type" value="Genomic_DNA"/>
</dbReference>
<evidence type="ECO:0000313" key="2">
    <source>
        <dbReference type="EMBL" id="EAY15462.1"/>
    </source>
</evidence>
<name>A2DW17_TRIV3</name>
<evidence type="ECO:0000313" key="3">
    <source>
        <dbReference type="Proteomes" id="UP000001542"/>
    </source>
</evidence>
<keyword evidence="3" id="KW-1185">Reference proteome</keyword>
<keyword evidence="1" id="KW-0472">Membrane</keyword>
<reference evidence="2" key="1">
    <citation type="submission" date="2006-10" db="EMBL/GenBank/DDBJ databases">
        <authorList>
            <person name="Amadeo P."/>
            <person name="Zhao Q."/>
            <person name="Wortman J."/>
            <person name="Fraser-Liggett C."/>
            <person name="Carlton J."/>
        </authorList>
    </citation>
    <scope>NUCLEOTIDE SEQUENCE</scope>
    <source>
        <strain evidence="2">G3</strain>
    </source>
</reference>
<dbReference type="VEuPathDB" id="TrichDB:TVAG_252750"/>
<sequence length="293" mass="33828">MERDLAKCQLQTYALFRQFPYSGRKTNEDRHNVHSLVKKMIWKEQIDQIGQKSKDSWISDEYTESNESKIQLSNDNPSESNHINTKYNYDDYPDIICELRNTLAYKGKCICTSGHPYGDPYTTGCWGCSNPCASGATCISEDLCRCPNFYVGDGIRNCTLHIPVVRMARGRIPESTAEVIIDEVPWRIPSNLYCKIGYDVTPGVLITKNKIECKSVAPINSRYLVSVSWDRVAWSSGEIYLEYENIPWVFTLTQFCLFLVLCFLSTCVLFRYYKKFRKVYETEADLFDLAMEI</sequence>
<dbReference type="VEuPathDB" id="TrichDB:TVAGG3_0845170"/>
<accession>A2DW17</accession>
<organism evidence="2 3">
    <name type="scientific">Trichomonas vaginalis (strain ATCC PRA-98 / G3)</name>
    <dbReference type="NCBI Taxonomy" id="412133"/>
    <lineage>
        <taxon>Eukaryota</taxon>
        <taxon>Metamonada</taxon>
        <taxon>Parabasalia</taxon>
        <taxon>Trichomonadida</taxon>
        <taxon>Trichomonadidae</taxon>
        <taxon>Trichomonas</taxon>
    </lineage>
</organism>
<dbReference type="RefSeq" id="XP_001327685.1">
    <property type="nucleotide sequence ID" value="XM_001327650.1"/>
</dbReference>
<protein>
    <recommendedName>
        <fullName evidence="4">EGF-like domain-containing protein</fullName>
    </recommendedName>
</protein>
<proteinExistence type="predicted"/>
<keyword evidence="1" id="KW-0812">Transmembrane</keyword>
<dbReference type="KEGG" id="tva:4773465"/>
<evidence type="ECO:0008006" key="4">
    <source>
        <dbReference type="Google" id="ProtNLM"/>
    </source>
</evidence>
<dbReference type="Proteomes" id="UP000001542">
    <property type="component" value="Unassembled WGS sequence"/>
</dbReference>
<gene>
    <name evidence="2" type="ORF">TVAG_252750</name>
</gene>
<evidence type="ECO:0000256" key="1">
    <source>
        <dbReference type="SAM" id="Phobius"/>
    </source>
</evidence>
<dbReference type="InParanoid" id="A2DW17"/>
<dbReference type="AlphaFoldDB" id="A2DW17"/>
<feature type="transmembrane region" description="Helical" evidence="1">
    <location>
        <begin position="248"/>
        <end position="270"/>
    </location>
</feature>